<feature type="signal peptide" evidence="1">
    <location>
        <begin position="1"/>
        <end position="30"/>
    </location>
</feature>
<dbReference type="InterPro" id="IPR022409">
    <property type="entry name" value="PKD/Chitinase_dom"/>
</dbReference>
<dbReference type="SMART" id="SM00089">
    <property type="entry name" value="PKD"/>
    <property type="match status" value="1"/>
</dbReference>
<dbReference type="CDD" id="cd00146">
    <property type="entry name" value="PKD"/>
    <property type="match status" value="1"/>
</dbReference>
<dbReference type="Proteomes" id="UP001323798">
    <property type="component" value="Chromosome"/>
</dbReference>
<evidence type="ECO:0000259" key="2">
    <source>
        <dbReference type="PROSITE" id="PS50093"/>
    </source>
</evidence>
<proteinExistence type="predicted"/>
<keyword evidence="4" id="KW-1185">Reference proteome</keyword>
<dbReference type="InterPro" id="IPR013783">
    <property type="entry name" value="Ig-like_fold"/>
</dbReference>
<organism evidence="3 4">
    <name type="scientific">Microbacterium rhizosphaerae</name>
    <dbReference type="NCBI Taxonomy" id="1678237"/>
    <lineage>
        <taxon>Bacteria</taxon>
        <taxon>Bacillati</taxon>
        <taxon>Actinomycetota</taxon>
        <taxon>Actinomycetes</taxon>
        <taxon>Micrococcales</taxon>
        <taxon>Microbacteriaceae</taxon>
        <taxon>Microbacterium</taxon>
    </lineage>
</organism>
<sequence>MHRHLARATALVAAAGVLLLSAAGASSAYAAPAPPSEKPHADPALFQVGTAVVDISPDKPMVDGGYSSNYLVTGGVHDPLQVRAFFVGHGTQAVTFVSVDSQGWFAAYQAPNVGDGADDARQDAAAALSTRGYDVSAANIVVSATHDHAAPTIMGIWGHTDPTYVHRVKEAAVQAVLDAEANARAAELWSATGTIHGLLSQVQGTDQMAGFAVDDQLPILWAREPGTGATIGMYADVPVHVDEYDPSDPGNNQFSADYPGYVRDRLAQLFGGTAVIAAGTLGRQETIGAAGDYAEVTEQGRFVTNAVTRALTTAHRITDTTLAAASQSFSTAAENQGLLAAMSCNHANGPLGCPGPLSEPASNGTSGTWDWRAVGGIFTVNRSLDAPYFTAAGRIGTSATVARVGDQVYATAPGEAFPEVTAAIQRSFAASPGISAAHIIDHGGDQLGYYWDQRPGVYPPAQLAQSDFARFNVGSQLAQDNVDAVRAAGELLGLHPTAEQPYAQIDNPNAFSQPTIQFYPDQVESDDPTVSFYGTAKKAQASGSASTSIGSTAATQRDGAISWDFGDGTTEIHPISARFTHTFARPGIYQVRASVTDNLDHTYTWTQSVQIDRPLSAAVDEDPERGNTIVLTAHARGGQQTKVLAAHWTFADGTTADGPTITMPHKHMDGSVTITDGAGNTATTDVHIN</sequence>
<reference evidence="3 4" key="1">
    <citation type="submission" date="2023-11" db="EMBL/GenBank/DDBJ databases">
        <title>Genome sequence of Microbacterium rhizosphaerae KACC 19337.</title>
        <authorList>
            <person name="Choi H."/>
            <person name="Kim S."/>
            <person name="Kim Y."/>
            <person name="Kwon S.-W."/>
            <person name="Heo J."/>
        </authorList>
    </citation>
    <scope>NUCLEOTIDE SEQUENCE [LARGE SCALE GENOMIC DNA]</scope>
    <source>
        <strain evidence="3 4">KACC 19337</strain>
    </source>
</reference>
<dbReference type="InterPro" id="IPR035986">
    <property type="entry name" value="PKD_dom_sf"/>
</dbReference>
<keyword evidence="1" id="KW-0732">Signal</keyword>
<evidence type="ECO:0000313" key="3">
    <source>
        <dbReference type="EMBL" id="WPR88714.1"/>
    </source>
</evidence>
<dbReference type="SUPFAM" id="SSF49299">
    <property type="entry name" value="PKD domain"/>
    <property type="match status" value="1"/>
</dbReference>
<accession>A0ABZ0SKN5</accession>
<protein>
    <submittedName>
        <fullName evidence="3">PKD domain-containing protein</fullName>
    </submittedName>
</protein>
<feature type="chain" id="PRO_5046056046" evidence="1">
    <location>
        <begin position="31"/>
        <end position="689"/>
    </location>
</feature>
<dbReference type="InterPro" id="IPR000601">
    <property type="entry name" value="PKD_dom"/>
</dbReference>
<evidence type="ECO:0000313" key="4">
    <source>
        <dbReference type="Proteomes" id="UP001323798"/>
    </source>
</evidence>
<gene>
    <name evidence="3" type="ORF">SM116_13175</name>
</gene>
<name>A0ABZ0SKN5_9MICO</name>
<dbReference type="EMBL" id="CP139368">
    <property type="protein sequence ID" value="WPR88714.1"/>
    <property type="molecule type" value="Genomic_DNA"/>
</dbReference>
<dbReference type="Gene3D" id="2.60.40.10">
    <property type="entry name" value="Immunoglobulins"/>
    <property type="match status" value="1"/>
</dbReference>
<dbReference type="PROSITE" id="PS50093">
    <property type="entry name" value="PKD"/>
    <property type="match status" value="1"/>
</dbReference>
<dbReference type="RefSeq" id="WP_320941433.1">
    <property type="nucleotide sequence ID" value="NZ_BAABEU010000006.1"/>
</dbReference>
<dbReference type="Pfam" id="PF00801">
    <property type="entry name" value="PKD"/>
    <property type="match status" value="1"/>
</dbReference>
<evidence type="ECO:0000256" key="1">
    <source>
        <dbReference type="SAM" id="SignalP"/>
    </source>
</evidence>
<feature type="domain" description="PKD" evidence="2">
    <location>
        <begin position="560"/>
        <end position="618"/>
    </location>
</feature>